<keyword evidence="1" id="KW-1133">Transmembrane helix</keyword>
<gene>
    <name evidence="2" type="ORF">EKL94_22195</name>
</gene>
<dbReference type="InterPro" id="IPR012902">
    <property type="entry name" value="N_methyl_site"/>
</dbReference>
<evidence type="ECO:0000256" key="1">
    <source>
        <dbReference type="SAM" id="Phobius"/>
    </source>
</evidence>
<keyword evidence="1" id="KW-0812">Transmembrane</keyword>
<dbReference type="AlphaFoldDB" id="A0A3S0HAV8"/>
<keyword evidence="1" id="KW-0472">Membrane</keyword>
<dbReference type="InterPro" id="IPR045584">
    <property type="entry name" value="Pilin-like"/>
</dbReference>
<evidence type="ECO:0000313" key="2">
    <source>
        <dbReference type="EMBL" id="RTQ80658.1"/>
    </source>
</evidence>
<dbReference type="EMBL" id="RXLZ01000159">
    <property type="protein sequence ID" value="RTQ80658.1"/>
    <property type="molecule type" value="Genomic_DNA"/>
</dbReference>
<protein>
    <submittedName>
        <fullName evidence="2">Prepilin-type N-terminal cleavage/methylation domain-containing protein</fullName>
    </submittedName>
</protein>
<dbReference type="PROSITE" id="PS00409">
    <property type="entry name" value="PROKAR_NTER_METHYL"/>
    <property type="match status" value="1"/>
</dbReference>
<comment type="caution">
    <text evidence="2">The sequence shown here is derived from an EMBL/GenBank/DDBJ whole genome shotgun (WGS) entry which is preliminary data.</text>
</comment>
<dbReference type="NCBIfam" id="TIGR02532">
    <property type="entry name" value="IV_pilin_GFxxxE"/>
    <property type="match status" value="1"/>
</dbReference>
<dbReference type="Proteomes" id="UP000271705">
    <property type="component" value="Unassembled WGS sequence"/>
</dbReference>
<feature type="non-terminal residue" evidence="2">
    <location>
        <position position="57"/>
    </location>
</feature>
<accession>A0A3S0HAV8</accession>
<organism evidence="2 3">
    <name type="scientific">Stenotrophomonas maltophilia</name>
    <name type="common">Pseudomonas maltophilia</name>
    <name type="synonym">Xanthomonas maltophilia</name>
    <dbReference type="NCBI Taxonomy" id="40324"/>
    <lineage>
        <taxon>Bacteria</taxon>
        <taxon>Pseudomonadati</taxon>
        <taxon>Pseudomonadota</taxon>
        <taxon>Gammaproteobacteria</taxon>
        <taxon>Lysobacterales</taxon>
        <taxon>Lysobacteraceae</taxon>
        <taxon>Stenotrophomonas</taxon>
        <taxon>Stenotrophomonas maltophilia group</taxon>
    </lineage>
</organism>
<feature type="transmembrane region" description="Helical" evidence="1">
    <location>
        <begin position="7"/>
        <end position="30"/>
    </location>
</feature>
<dbReference type="Gene3D" id="3.30.700.10">
    <property type="entry name" value="Glycoprotein, Type 4 Pilin"/>
    <property type="match status" value="1"/>
</dbReference>
<sequence length="57" mass="6000">MNKKGFTLVELAIVIVIIGFLAAIAVTSVVELDNTARGAFSLKTSPLQRGFTVFCGA</sequence>
<proteinExistence type="predicted"/>
<dbReference type="RefSeq" id="WP_126930653.1">
    <property type="nucleotide sequence ID" value="NZ_RXLZ01000159.1"/>
</dbReference>
<evidence type="ECO:0000313" key="3">
    <source>
        <dbReference type="Proteomes" id="UP000271705"/>
    </source>
</evidence>
<dbReference type="Pfam" id="PF07963">
    <property type="entry name" value="N_methyl"/>
    <property type="match status" value="1"/>
</dbReference>
<reference evidence="2 3" key="1">
    <citation type="submission" date="2018-12" db="EMBL/GenBank/DDBJ databases">
        <authorList>
            <person name="Kartti S."/>
            <person name="Manni A."/>
            <person name="Chemao El Fihri M.W."/>
            <person name="Laamarti M."/>
            <person name="Temsamani L."/>
            <person name="El Jamali J.E."/>
            <person name="Ouadghiri M."/>
            <person name="Ibrahimi A."/>
            <person name="Filati-Maltouf A."/>
        </authorList>
    </citation>
    <scope>NUCLEOTIDE SEQUENCE [LARGE SCALE GENOMIC DNA]</scope>
    <source>
        <strain evidence="2 3">MDMC339</strain>
    </source>
</reference>
<name>A0A3S0HAV8_STEMA</name>
<dbReference type="SUPFAM" id="SSF54523">
    <property type="entry name" value="Pili subunits"/>
    <property type="match status" value="1"/>
</dbReference>